<evidence type="ECO:0000256" key="6">
    <source>
        <dbReference type="ARBA" id="ARBA00022692"/>
    </source>
</evidence>
<dbReference type="CDD" id="cd06261">
    <property type="entry name" value="TM_PBP2"/>
    <property type="match status" value="1"/>
</dbReference>
<evidence type="ECO:0000256" key="2">
    <source>
        <dbReference type="ARBA" id="ARBA00010072"/>
    </source>
</evidence>
<feature type="transmembrane region" description="Helical" evidence="9">
    <location>
        <begin position="64"/>
        <end position="81"/>
    </location>
</feature>
<name>A0ABS8DB27_9NEIS</name>
<keyword evidence="4" id="KW-1003">Cell membrane</keyword>
<dbReference type="EMBL" id="JAJBZT010000024">
    <property type="protein sequence ID" value="MCB6185421.1"/>
    <property type="molecule type" value="Genomic_DNA"/>
</dbReference>
<dbReference type="Gene3D" id="1.10.3720.10">
    <property type="entry name" value="MetI-like"/>
    <property type="match status" value="1"/>
</dbReference>
<feature type="transmembrane region" description="Helical" evidence="9">
    <location>
        <begin position="93"/>
        <end position="116"/>
    </location>
</feature>
<dbReference type="PANTHER" id="PTHR30614:SF10">
    <property type="entry name" value="ARGININE ABC TRANSPORTER PERMEASE PROTEIN ARTM"/>
    <property type="match status" value="1"/>
</dbReference>
<keyword evidence="7 9" id="KW-1133">Transmembrane helix</keyword>
<evidence type="ECO:0000256" key="7">
    <source>
        <dbReference type="ARBA" id="ARBA00022989"/>
    </source>
</evidence>
<dbReference type="NCBIfam" id="TIGR01726">
    <property type="entry name" value="HEQRo_perm_3TM"/>
    <property type="match status" value="1"/>
</dbReference>
<gene>
    <name evidence="11" type="ORF">LIN78_17910</name>
</gene>
<dbReference type="Proteomes" id="UP001165395">
    <property type="component" value="Unassembled WGS sequence"/>
</dbReference>
<organism evidence="11 12">
    <name type="scientific">Leeia speluncae</name>
    <dbReference type="NCBI Taxonomy" id="2884804"/>
    <lineage>
        <taxon>Bacteria</taxon>
        <taxon>Pseudomonadati</taxon>
        <taxon>Pseudomonadota</taxon>
        <taxon>Betaproteobacteria</taxon>
        <taxon>Neisseriales</taxon>
        <taxon>Leeiaceae</taxon>
        <taxon>Leeia</taxon>
    </lineage>
</organism>
<comment type="subcellular location">
    <subcellularLocation>
        <location evidence="1">Cell inner membrane</location>
        <topology evidence="1">Multi-pass membrane protein</topology>
    </subcellularLocation>
    <subcellularLocation>
        <location evidence="9">Cell membrane</location>
        <topology evidence="9">Multi-pass membrane protein</topology>
    </subcellularLocation>
</comment>
<evidence type="ECO:0000256" key="4">
    <source>
        <dbReference type="ARBA" id="ARBA00022475"/>
    </source>
</evidence>
<evidence type="ECO:0000256" key="9">
    <source>
        <dbReference type="RuleBase" id="RU363032"/>
    </source>
</evidence>
<keyword evidence="5" id="KW-0997">Cell inner membrane</keyword>
<evidence type="ECO:0000313" key="12">
    <source>
        <dbReference type="Proteomes" id="UP001165395"/>
    </source>
</evidence>
<reference evidence="11" key="1">
    <citation type="submission" date="2021-10" db="EMBL/GenBank/DDBJ databases">
        <title>The complete genome sequence of Leeia sp. TBRC 13508.</title>
        <authorList>
            <person name="Charoenyingcharoen P."/>
            <person name="Yukphan P."/>
        </authorList>
    </citation>
    <scope>NUCLEOTIDE SEQUENCE</scope>
    <source>
        <strain evidence="11">TBRC 13508</strain>
    </source>
</reference>
<comment type="similarity">
    <text evidence="2">Belongs to the binding-protein-dependent transport system permease family. HisMQ subfamily.</text>
</comment>
<dbReference type="InterPro" id="IPR043429">
    <property type="entry name" value="ArtM/GltK/GlnP/TcyL/YhdX-like"/>
</dbReference>
<keyword evidence="8 9" id="KW-0472">Membrane</keyword>
<dbReference type="InterPro" id="IPR035906">
    <property type="entry name" value="MetI-like_sf"/>
</dbReference>
<evidence type="ECO:0000259" key="10">
    <source>
        <dbReference type="PROSITE" id="PS50928"/>
    </source>
</evidence>
<dbReference type="Pfam" id="PF00528">
    <property type="entry name" value="BPD_transp_1"/>
    <property type="match status" value="1"/>
</dbReference>
<keyword evidence="6 9" id="KW-0812">Transmembrane</keyword>
<dbReference type="RefSeq" id="WP_227182252.1">
    <property type="nucleotide sequence ID" value="NZ_JAJBZT010000024.1"/>
</dbReference>
<evidence type="ECO:0000256" key="1">
    <source>
        <dbReference type="ARBA" id="ARBA00004429"/>
    </source>
</evidence>
<proteinExistence type="inferred from homology"/>
<keyword evidence="3 9" id="KW-0813">Transport</keyword>
<dbReference type="PROSITE" id="PS50928">
    <property type="entry name" value="ABC_TM1"/>
    <property type="match status" value="1"/>
</dbReference>
<dbReference type="InterPro" id="IPR010065">
    <property type="entry name" value="AA_ABC_transptr_permease_3TM"/>
</dbReference>
<dbReference type="InterPro" id="IPR000515">
    <property type="entry name" value="MetI-like"/>
</dbReference>
<evidence type="ECO:0000256" key="5">
    <source>
        <dbReference type="ARBA" id="ARBA00022519"/>
    </source>
</evidence>
<keyword evidence="12" id="KW-1185">Reference proteome</keyword>
<dbReference type="SUPFAM" id="SSF161098">
    <property type="entry name" value="MetI-like"/>
    <property type="match status" value="1"/>
</dbReference>
<feature type="transmembrane region" description="Helical" evidence="9">
    <location>
        <begin position="21"/>
        <end position="44"/>
    </location>
</feature>
<feature type="transmembrane region" description="Helical" evidence="9">
    <location>
        <begin position="199"/>
        <end position="221"/>
    </location>
</feature>
<comment type="caution">
    <text evidence="11">The sequence shown here is derived from an EMBL/GenBank/DDBJ whole genome shotgun (WGS) entry which is preliminary data.</text>
</comment>
<dbReference type="PANTHER" id="PTHR30614">
    <property type="entry name" value="MEMBRANE COMPONENT OF AMINO ACID ABC TRANSPORTER"/>
    <property type="match status" value="1"/>
</dbReference>
<evidence type="ECO:0000313" key="11">
    <source>
        <dbReference type="EMBL" id="MCB6185421.1"/>
    </source>
</evidence>
<accession>A0ABS8DB27</accession>
<evidence type="ECO:0000256" key="3">
    <source>
        <dbReference type="ARBA" id="ARBA00022448"/>
    </source>
</evidence>
<protein>
    <submittedName>
        <fullName evidence="11">ABC transporter permease subunit</fullName>
    </submittedName>
</protein>
<evidence type="ECO:0000256" key="8">
    <source>
        <dbReference type="ARBA" id="ARBA00023136"/>
    </source>
</evidence>
<sequence>MSFLNEYITLLQESGPEIFDGFIITLELLVGSCLAGLLLSVPLAIARISTNPWVCWSARGYSSFFRGTPLLVQIFIFYYGLSQFEIIQQSFIWPVLGDSFYCGILVLSLNLTAYMAEDIRAGILSVPHGEKEAASAYGLTGFQRYRYIILPRALSTVTPVLGNEIIAQLKATALVSTITVLDMTGIVRRLSARSYTTDALIIAGIIYALTTLFISIIVRTLEERNNRHLRR</sequence>
<feature type="domain" description="ABC transmembrane type-1" evidence="10">
    <location>
        <begin position="22"/>
        <end position="218"/>
    </location>
</feature>